<proteinExistence type="predicted"/>
<accession>A0A498IJ94</accession>
<dbReference type="Proteomes" id="UP000290289">
    <property type="component" value="Chromosome 12"/>
</dbReference>
<evidence type="ECO:0000313" key="2">
    <source>
        <dbReference type="Proteomes" id="UP000290289"/>
    </source>
</evidence>
<sequence>MGRYGKITFAKQVYHHSNVRGYFDGFSWKLCIIQRERKCLVVFDDIWSCDAWNSLKSGFPIDAEIKVKYYSPPIAHK</sequence>
<comment type="caution">
    <text evidence="1">The sequence shown here is derived from an EMBL/GenBank/DDBJ whole genome shotgun (WGS) entry which is preliminary data.</text>
</comment>
<protein>
    <recommendedName>
        <fullName evidence="3">NB-ARC domain-containing protein</fullName>
    </recommendedName>
</protein>
<reference evidence="1 2" key="1">
    <citation type="submission" date="2018-10" db="EMBL/GenBank/DDBJ databases">
        <title>A high-quality apple genome assembly.</title>
        <authorList>
            <person name="Hu J."/>
        </authorList>
    </citation>
    <scope>NUCLEOTIDE SEQUENCE [LARGE SCALE GENOMIC DNA]</scope>
    <source>
        <strain evidence="2">cv. HFTH1</strain>
        <tissue evidence="1">Young leaf</tissue>
    </source>
</reference>
<organism evidence="1 2">
    <name type="scientific">Malus domestica</name>
    <name type="common">Apple</name>
    <name type="synonym">Pyrus malus</name>
    <dbReference type="NCBI Taxonomy" id="3750"/>
    <lineage>
        <taxon>Eukaryota</taxon>
        <taxon>Viridiplantae</taxon>
        <taxon>Streptophyta</taxon>
        <taxon>Embryophyta</taxon>
        <taxon>Tracheophyta</taxon>
        <taxon>Spermatophyta</taxon>
        <taxon>Magnoliopsida</taxon>
        <taxon>eudicotyledons</taxon>
        <taxon>Gunneridae</taxon>
        <taxon>Pentapetalae</taxon>
        <taxon>rosids</taxon>
        <taxon>fabids</taxon>
        <taxon>Rosales</taxon>
        <taxon>Rosaceae</taxon>
        <taxon>Amygdaloideae</taxon>
        <taxon>Maleae</taxon>
        <taxon>Malus</taxon>
    </lineage>
</organism>
<dbReference type="AlphaFoldDB" id="A0A498IJ94"/>
<evidence type="ECO:0008006" key="3">
    <source>
        <dbReference type="Google" id="ProtNLM"/>
    </source>
</evidence>
<dbReference type="SUPFAM" id="SSF52540">
    <property type="entry name" value="P-loop containing nucleoside triphosphate hydrolases"/>
    <property type="match status" value="1"/>
</dbReference>
<dbReference type="InterPro" id="IPR027417">
    <property type="entry name" value="P-loop_NTPase"/>
</dbReference>
<evidence type="ECO:0000313" key="1">
    <source>
        <dbReference type="EMBL" id="RXH81323.1"/>
    </source>
</evidence>
<dbReference type="EMBL" id="RDQH01000338">
    <property type="protein sequence ID" value="RXH81323.1"/>
    <property type="molecule type" value="Genomic_DNA"/>
</dbReference>
<keyword evidence="2" id="KW-1185">Reference proteome</keyword>
<gene>
    <name evidence="1" type="ORF">DVH24_005237</name>
</gene>
<name>A0A498IJ94_MALDO</name>